<protein>
    <recommendedName>
        <fullName evidence="3">HNH domain-containing protein</fullName>
    </recommendedName>
</protein>
<proteinExistence type="predicted"/>
<dbReference type="Proteomes" id="UP000019460">
    <property type="component" value="Unassembled WGS sequence"/>
</dbReference>
<dbReference type="EMBL" id="AONC01000040">
    <property type="protein sequence ID" value="EXJ14457.1"/>
    <property type="molecule type" value="Genomic_DNA"/>
</dbReference>
<evidence type="ECO:0000313" key="2">
    <source>
        <dbReference type="Proteomes" id="UP000019460"/>
    </source>
</evidence>
<sequence>MAGDTERCMYCEDSHGSDIEHFWPKSHYPEQMFVWRNLLLCCTECGRLKGTRFPLDETDDPLLLDPTSEDPWQHLDFDPETGNIVPRFDIEQNAFSRKGDSTVAILELDRREALARVYLRTYRRLVQITADAIDDANPNLDYLVERLRAADDHGLIAWCLHGAGKTMDPFCVLREKHPDVWSICCECLP</sequence>
<dbReference type="AlphaFoldDB" id="W9VEI9"/>
<gene>
    <name evidence="1" type="ORF">D779_2598</name>
</gene>
<reference evidence="1 2" key="1">
    <citation type="submission" date="2012-11" db="EMBL/GenBank/DDBJ databases">
        <title>Genome assembly of Thiorhodococcus sp. AK35.</title>
        <authorList>
            <person name="Nupur N."/>
            <person name="Khatri I."/>
            <person name="Subramanian S."/>
            <person name="Pinnaka A."/>
        </authorList>
    </citation>
    <scope>NUCLEOTIDE SEQUENCE [LARGE SCALE GENOMIC DNA]</scope>
    <source>
        <strain evidence="1 2">AK35</strain>
    </source>
</reference>
<comment type="caution">
    <text evidence="1">The sequence shown here is derived from an EMBL/GenBank/DDBJ whole genome shotgun (WGS) entry which is preliminary data.</text>
</comment>
<evidence type="ECO:0008006" key="3">
    <source>
        <dbReference type="Google" id="ProtNLM"/>
    </source>
</evidence>
<dbReference type="Gene3D" id="1.10.30.50">
    <property type="match status" value="1"/>
</dbReference>
<keyword evidence="2" id="KW-1185">Reference proteome</keyword>
<dbReference type="STRING" id="1249627.D779_2598"/>
<dbReference type="eggNOG" id="COG1403">
    <property type="taxonomic scope" value="Bacteria"/>
</dbReference>
<name>W9VEI9_9GAMM</name>
<accession>W9VEI9</accession>
<organism evidence="1 2">
    <name type="scientific">Imhoffiella purpurea</name>
    <dbReference type="NCBI Taxonomy" id="1249627"/>
    <lineage>
        <taxon>Bacteria</taxon>
        <taxon>Pseudomonadati</taxon>
        <taxon>Pseudomonadota</taxon>
        <taxon>Gammaproteobacteria</taxon>
        <taxon>Chromatiales</taxon>
        <taxon>Chromatiaceae</taxon>
        <taxon>Imhoffiella</taxon>
    </lineage>
</organism>
<evidence type="ECO:0000313" key="1">
    <source>
        <dbReference type="EMBL" id="EXJ14457.1"/>
    </source>
</evidence>